<dbReference type="Gene3D" id="2.160.20.10">
    <property type="entry name" value="Single-stranded right-handed beta-helix, Pectin lyase-like"/>
    <property type="match status" value="1"/>
</dbReference>
<feature type="domain" description="F-box" evidence="1">
    <location>
        <begin position="45"/>
        <end position="93"/>
    </location>
</feature>
<comment type="caution">
    <text evidence="2">The sequence shown here is derived from an EMBL/GenBank/DDBJ whole genome shotgun (WGS) entry which is preliminary data.</text>
</comment>
<evidence type="ECO:0000259" key="1">
    <source>
        <dbReference type="PROSITE" id="PS50181"/>
    </source>
</evidence>
<organism evidence="2 3">
    <name type="scientific">Cyclotella cryptica</name>
    <dbReference type="NCBI Taxonomy" id="29204"/>
    <lineage>
        <taxon>Eukaryota</taxon>
        <taxon>Sar</taxon>
        <taxon>Stramenopiles</taxon>
        <taxon>Ochrophyta</taxon>
        <taxon>Bacillariophyta</taxon>
        <taxon>Coscinodiscophyceae</taxon>
        <taxon>Thalassiosirophycidae</taxon>
        <taxon>Stephanodiscales</taxon>
        <taxon>Stephanodiscaceae</taxon>
        <taxon>Cyclotella</taxon>
    </lineage>
</organism>
<dbReference type="InterPro" id="IPR011050">
    <property type="entry name" value="Pectin_lyase_fold/virulence"/>
</dbReference>
<dbReference type="InterPro" id="IPR012334">
    <property type="entry name" value="Pectin_lyas_fold"/>
</dbReference>
<keyword evidence="3" id="KW-1185">Reference proteome</keyword>
<dbReference type="InterPro" id="IPR036047">
    <property type="entry name" value="F-box-like_dom_sf"/>
</dbReference>
<dbReference type="Gene3D" id="1.20.1280.50">
    <property type="match status" value="1"/>
</dbReference>
<protein>
    <recommendedName>
        <fullName evidence="1">F-box domain-containing protein</fullName>
    </recommendedName>
</protein>
<proteinExistence type="predicted"/>
<dbReference type="PROSITE" id="PS50181">
    <property type="entry name" value="FBOX"/>
    <property type="match status" value="1"/>
</dbReference>
<evidence type="ECO:0000313" key="3">
    <source>
        <dbReference type="Proteomes" id="UP001516023"/>
    </source>
</evidence>
<gene>
    <name evidence="2" type="ORF">HJC23_011121</name>
</gene>
<dbReference type="AlphaFoldDB" id="A0ABD3PW62"/>
<dbReference type="SUPFAM" id="SSF51126">
    <property type="entry name" value="Pectin lyase-like"/>
    <property type="match status" value="1"/>
</dbReference>
<dbReference type="Proteomes" id="UP001516023">
    <property type="component" value="Unassembled WGS sequence"/>
</dbReference>
<dbReference type="EMBL" id="JABMIG020000107">
    <property type="protein sequence ID" value="KAL3791992.1"/>
    <property type="molecule type" value="Genomic_DNA"/>
</dbReference>
<name>A0ABD3PW62_9STRA</name>
<reference evidence="2 3" key="1">
    <citation type="journal article" date="2020" name="G3 (Bethesda)">
        <title>Improved Reference Genome for Cyclotella cryptica CCMP332, a Model for Cell Wall Morphogenesis, Salinity Adaptation, and Lipid Production in Diatoms (Bacillariophyta).</title>
        <authorList>
            <person name="Roberts W.R."/>
            <person name="Downey K.M."/>
            <person name="Ruck E.C."/>
            <person name="Traller J.C."/>
            <person name="Alverson A.J."/>
        </authorList>
    </citation>
    <scope>NUCLEOTIDE SEQUENCE [LARGE SCALE GENOMIC DNA]</scope>
    <source>
        <strain evidence="2 3">CCMP332</strain>
    </source>
</reference>
<sequence>MKTSQCFSLGDLCHSSLADECVEEKQCRTRMSSTEIAMTMSNLKLDFLSEMPDDVLFQILLHCGPYDSDESVKHVCRRLHKVTSLSLELWKEFCSMTGKALEKNLANETTTKKISYQQDNSISCDNNFYRRYYFRNPCVPVDFESINEALKFCPRNDTSGFFPIEDDDAFYSDHGSVVLMPGTHRERIIINGEPWAEGRPLKSVAIRAAFPSIGAALVHYEGKPVNELKNQPSIAISTLSSSTLEPVEKEIFVRLSHLKILHSTPGADIWGGNTAVLIDGPKAHVVIDSCIIQSDSGRGLVVTNRASVQMTDSSIVDCAATGFYLGDWCGFGDTRQQVLEVHRAEVDMIMNHFETHARTGRPIPSHQIDVVPPGHSGLYIESSIAWVEDTLIAGNCLTGLSVVRNGFVSLSGSDITENGNGNARAEQVMIEDAHDVRDQNRLPINIRGGVVEGPLANNYVSRAHANDRNVYKGGKIRSVRHRIKEPTALSLLREDVRERSETCMVFLHN</sequence>
<dbReference type="InterPro" id="IPR001810">
    <property type="entry name" value="F-box_dom"/>
</dbReference>
<dbReference type="SUPFAM" id="SSF81383">
    <property type="entry name" value="F-box domain"/>
    <property type="match status" value="1"/>
</dbReference>
<accession>A0ABD3PW62</accession>
<evidence type="ECO:0000313" key="2">
    <source>
        <dbReference type="EMBL" id="KAL3791992.1"/>
    </source>
</evidence>